<organism evidence="2 3">
    <name type="scientific">Wenjunlia tyrosinilytica</name>
    <dbReference type="NCBI Taxonomy" id="1544741"/>
    <lineage>
        <taxon>Bacteria</taxon>
        <taxon>Bacillati</taxon>
        <taxon>Actinomycetota</taxon>
        <taxon>Actinomycetes</taxon>
        <taxon>Kitasatosporales</taxon>
        <taxon>Streptomycetaceae</taxon>
        <taxon>Wenjunlia</taxon>
    </lineage>
</organism>
<evidence type="ECO:0000313" key="2">
    <source>
        <dbReference type="EMBL" id="GGO99114.1"/>
    </source>
</evidence>
<protein>
    <submittedName>
        <fullName evidence="2">Uncharacterized protein</fullName>
    </submittedName>
</protein>
<evidence type="ECO:0000256" key="1">
    <source>
        <dbReference type="SAM" id="MobiDB-lite"/>
    </source>
</evidence>
<keyword evidence="3" id="KW-1185">Reference proteome</keyword>
<comment type="caution">
    <text evidence="2">The sequence shown here is derived from an EMBL/GenBank/DDBJ whole genome shotgun (WGS) entry which is preliminary data.</text>
</comment>
<proteinExistence type="predicted"/>
<accession>A0A917ZYF5</accession>
<name>A0A917ZYF5_9ACTN</name>
<evidence type="ECO:0000313" key="3">
    <source>
        <dbReference type="Proteomes" id="UP000641932"/>
    </source>
</evidence>
<dbReference type="AlphaFoldDB" id="A0A917ZYF5"/>
<feature type="region of interest" description="Disordered" evidence="1">
    <location>
        <begin position="25"/>
        <end position="103"/>
    </location>
</feature>
<sequence>MPQEQATGLETLGYRADQLRRLAQAATESARRHQERARHFPDSRCGAPAPRTPGGQCAHRPEPDIGPSPWAGSVVDQHAAGARKKGTRPASRTAMPSAAPAAG</sequence>
<feature type="compositionally biased region" description="Basic and acidic residues" evidence="1">
    <location>
        <begin position="29"/>
        <end position="42"/>
    </location>
</feature>
<reference evidence="2" key="2">
    <citation type="submission" date="2020-09" db="EMBL/GenBank/DDBJ databases">
        <authorList>
            <person name="Sun Q."/>
            <person name="Zhou Y."/>
        </authorList>
    </citation>
    <scope>NUCLEOTIDE SEQUENCE</scope>
    <source>
        <strain evidence="2">CGMCC 4.7201</strain>
    </source>
</reference>
<gene>
    <name evidence="2" type="ORF">GCM10012280_64840</name>
</gene>
<dbReference type="EMBL" id="BMMS01000042">
    <property type="protein sequence ID" value="GGO99114.1"/>
    <property type="molecule type" value="Genomic_DNA"/>
</dbReference>
<reference evidence="2" key="1">
    <citation type="journal article" date="2014" name="Int. J. Syst. Evol. Microbiol.">
        <title>Complete genome sequence of Corynebacterium casei LMG S-19264T (=DSM 44701T), isolated from a smear-ripened cheese.</title>
        <authorList>
            <consortium name="US DOE Joint Genome Institute (JGI-PGF)"/>
            <person name="Walter F."/>
            <person name="Albersmeier A."/>
            <person name="Kalinowski J."/>
            <person name="Ruckert C."/>
        </authorList>
    </citation>
    <scope>NUCLEOTIDE SEQUENCE</scope>
    <source>
        <strain evidence="2">CGMCC 4.7201</strain>
    </source>
</reference>
<dbReference type="Proteomes" id="UP000641932">
    <property type="component" value="Unassembled WGS sequence"/>
</dbReference>